<dbReference type="InterPro" id="IPR000246">
    <property type="entry name" value="Peptidase_T2"/>
</dbReference>
<dbReference type="Proteomes" id="UP000266723">
    <property type="component" value="Unassembled WGS sequence"/>
</dbReference>
<dbReference type="SUPFAM" id="SSF56235">
    <property type="entry name" value="N-terminal nucleophile aminohydrolases (Ntn hydrolases)"/>
    <property type="match status" value="1"/>
</dbReference>
<protein>
    <submittedName>
        <fullName evidence="2">Uncharacterized protein</fullName>
    </submittedName>
</protein>
<evidence type="ECO:0000256" key="1">
    <source>
        <dbReference type="ARBA" id="ARBA00011601"/>
    </source>
</evidence>
<sequence>MEYKGVGLQEAVDFVIKHRLDEGFAGLIAVSNKGQVVCGFNCNGMFRGCATEDGFMEVAMWDYMLVTKQNKTLRSIIHTVSSIVAVKAEAVCVSRDGSEGTGIGNVLIMLLIVLEKIHVVQYQ</sequence>
<comment type="caution">
    <text evidence="2">The sequence shown here is derived from an EMBL/GenBank/DDBJ whole genome shotgun (WGS) entry which is preliminary data.</text>
</comment>
<proteinExistence type="predicted"/>
<reference evidence="2 3" key="1">
    <citation type="journal article" date="2020" name="BMC Genomics">
        <title>Intraspecific diversification of the crop wild relative Brassica cretica Lam. using demographic model selection.</title>
        <authorList>
            <person name="Kioukis A."/>
            <person name="Michalopoulou V.A."/>
            <person name="Briers L."/>
            <person name="Pirintsos S."/>
            <person name="Studholme D.J."/>
            <person name="Pavlidis P."/>
            <person name="Sarris P.F."/>
        </authorList>
    </citation>
    <scope>NUCLEOTIDE SEQUENCE [LARGE SCALE GENOMIC DNA]</scope>
    <source>
        <strain evidence="3">cv. PFS-1207/04</strain>
    </source>
</reference>
<evidence type="ECO:0000313" key="2">
    <source>
        <dbReference type="EMBL" id="KAF3607817.1"/>
    </source>
</evidence>
<keyword evidence="3" id="KW-1185">Reference proteome</keyword>
<dbReference type="InterPro" id="IPR029055">
    <property type="entry name" value="Ntn_hydrolases_N"/>
</dbReference>
<organism evidence="2 3">
    <name type="scientific">Brassica cretica</name>
    <name type="common">Mustard</name>
    <dbReference type="NCBI Taxonomy" id="69181"/>
    <lineage>
        <taxon>Eukaryota</taxon>
        <taxon>Viridiplantae</taxon>
        <taxon>Streptophyta</taxon>
        <taxon>Embryophyta</taxon>
        <taxon>Tracheophyta</taxon>
        <taxon>Spermatophyta</taxon>
        <taxon>Magnoliopsida</taxon>
        <taxon>eudicotyledons</taxon>
        <taxon>Gunneridae</taxon>
        <taxon>Pentapetalae</taxon>
        <taxon>rosids</taxon>
        <taxon>malvids</taxon>
        <taxon>Brassicales</taxon>
        <taxon>Brassicaceae</taxon>
        <taxon>Brassiceae</taxon>
        <taxon>Brassica</taxon>
    </lineage>
</organism>
<name>A0ABQ7EWU5_BRACR</name>
<evidence type="ECO:0000313" key="3">
    <source>
        <dbReference type="Proteomes" id="UP000266723"/>
    </source>
</evidence>
<dbReference type="Gene3D" id="3.60.20.30">
    <property type="entry name" value="(Glycosyl)asparaginase"/>
    <property type="match status" value="1"/>
</dbReference>
<gene>
    <name evidence="2" type="ORF">DY000_02050417</name>
</gene>
<dbReference type="EMBL" id="QGKV02000297">
    <property type="protein sequence ID" value="KAF3607817.1"/>
    <property type="molecule type" value="Genomic_DNA"/>
</dbReference>
<feature type="non-terminal residue" evidence="2">
    <location>
        <position position="123"/>
    </location>
</feature>
<comment type="subunit">
    <text evidence="1">Heterotetramer of two alpha and two beta chains arranged as a dimer of alpha/beta heterodimers.</text>
</comment>
<dbReference type="Pfam" id="PF01112">
    <property type="entry name" value="Asparaginase_2"/>
    <property type="match status" value="1"/>
</dbReference>
<accession>A0ABQ7EWU5</accession>